<evidence type="ECO:0000313" key="1">
    <source>
        <dbReference type="EMBL" id="SOE70587.1"/>
    </source>
</evidence>
<dbReference type="Gene3D" id="3.30.70.1280">
    <property type="entry name" value="SP0830-like domains"/>
    <property type="match status" value="1"/>
</dbReference>
<reference evidence="1 2" key="1">
    <citation type="submission" date="2017-09" db="EMBL/GenBank/DDBJ databases">
        <authorList>
            <person name="Ehlers B."/>
            <person name="Leendertz F.H."/>
        </authorList>
    </citation>
    <scope>NUCLEOTIDE SEQUENCE [LARGE SCALE GENOMIC DNA]</scope>
    <source>
        <strain evidence="1 2">CGMCC 1.05381</strain>
    </source>
</reference>
<dbReference type="PANTHER" id="PTHR36439:SF1">
    <property type="entry name" value="DUF1697 DOMAIN-CONTAINING PROTEIN"/>
    <property type="match status" value="1"/>
</dbReference>
<dbReference type="SUPFAM" id="SSF160379">
    <property type="entry name" value="SP0830-like"/>
    <property type="match status" value="1"/>
</dbReference>
<dbReference type="EMBL" id="OCST01000004">
    <property type="protein sequence ID" value="SOE70587.1"/>
    <property type="molecule type" value="Genomic_DNA"/>
</dbReference>
<dbReference type="Proteomes" id="UP000219440">
    <property type="component" value="Unassembled WGS sequence"/>
</dbReference>
<name>A0A2C8ZXJ5_9MICO</name>
<dbReference type="AlphaFoldDB" id="A0A2C8ZXJ5"/>
<dbReference type="PIRSF" id="PIRSF008502">
    <property type="entry name" value="UCP008502"/>
    <property type="match status" value="1"/>
</dbReference>
<gene>
    <name evidence="1" type="ORF">SAMN06296378_2268</name>
</gene>
<keyword evidence="2" id="KW-1185">Reference proteome</keyword>
<dbReference type="PANTHER" id="PTHR36439">
    <property type="entry name" value="BLL4334 PROTEIN"/>
    <property type="match status" value="1"/>
</dbReference>
<organism evidence="1 2">
    <name type="scientific">Salinibacterium xinjiangense</name>
    <dbReference type="NCBI Taxonomy" id="386302"/>
    <lineage>
        <taxon>Bacteria</taxon>
        <taxon>Bacillati</taxon>
        <taxon>Actinomycetota</taxon>
        <taxon>Actinomycetes</taxon>
        <taxon>Micrococcales</taxon>
        <taxon>Microbacteriaceae</taxon>
        <taxon>Salinibacterium</taxon>
    </lineage>
</organism>
<protein>
    <submittedName>
        <fullName evidence="1">Uncharacterized conserved protein, DUF1697 family</fullName>
    </submittedName>
</protein>
<evidence type="ECO:0000313" key="2">
    <source>
        <dbReference type="Proteomes" id="UP000219440"/>
    </source>
</evidence>
<dbReference type="Pfam" id="PF08002">
    <property type="entry name" value="DUF1697"/>
    <property type="match status" value="1"/>
</dbReference>
<accession>A0A2C8ZXJ5</accession>
<dbReference type="InterPro" id="IPR012545">
    <property type="entry name" value="DUF1697"/>
</dbReference>
<proteinExistence type="predicted"/>
<sequence length="153" mass="16386">MAVLRTAFEEAGATDVVTVLNSGNVVFTGNVDTAALEKQIACETGVTTTILVIDAVRFRRIAAAFPFEGDESKLTITFMSSVPAHVEVPDGLAPELVAIGAEAAYQWMPDGISKTKLKPSFWRQFGRDATARNLRTVSRLLVLLDDTAAGNLS</sequence>